<name>A0A9Q0S2P1_9DIPT</name>
<evidence type="ECO:0000313" key="8">
    <source>
        <dbReference type="EMBL" id="KAJ6642374.1"/>
    </source>
</evidence>
<evidence type="ECO:0000259" key="7">
    <source>
        <dbReference type="SMART" id="SM00581"/>
    </source>
</evidence>
<protein>
    <submittedName>
        <fullName evidence="8">Zinc finger CCHC domain-containing protein 8 like</fullName>
    </submittedName>
</protein>
<dbReference type="EMBL" id="WJQU01000002">
    <property type="protein sequence ID" value="KAJ6642374.1"/>
    <property type="molecule type" value="Genomic_DNA"/>
</dbReference>
<evidence type="ECO:0000256" key="3">
    <source>
        <dbReference type="ARBA" id="ARBA00022771"/>
    </source>
</evidence>
<feature type="region of interest" description="Disordered" evidence="6">
    <location>
        <begin position="372"/>
        <end position="394"/>
    </location>
</feature>
<sequence length="549" mass="61482">MRMNTISDSDTSCIMLQTEVSAVDLDNPAVNRVDNVSDASIIRICFRDATSYGELYSTIAKCVKNALFHFKKSVTCTEDALNYTIIFNETFPDDDDLFIVDSAPCETPEITNVIPEYSCSEILIADENAEPTKDESITTTKPATNTCFNCEGDHSIRDCTKPKDIVKIRQNRAKFSNSKVTYERYHVDAEQRFGHLVAGELSKDLRDALGLRSKDLPMHIYRMRLLGYPPGWLEHAKVSGSGLSLFDSEGKQTDVMEKDEEDKFDLKKIISFPGFNVDPPHGTRDEGRASRAPPMQPQHSKARMIEYFKDKSVKAYKRKYAQTVEVLEPTDMDIDDESDDDGMIAESPNKRVDQSMDLNTSIYTAVALPNQSPLSDGEITDDEPTQASSPSLDDLNERKKRLLVALDDSTVSVTALINKPSDDDSLIDDIMAMAEDSILDSSLNNEENGDISKADTSSTSSDLRIDSMLSTKSLLHTSKETVSGTPVIKSFSPFINLPNSQNWRQGVTDVLDFENLPESIGKYEKMRTLLGKVREKVKKIQYEDEIEDR</sequence>
<dbReference type="GO" id="GO:0071013">
    <property type="term" value="C:catalytic step 2 spliceosome"/>
    <property type="evidence" value="ECO:0007669"/>
    <property type="project" value="TreeGrafter"/>
</dbReference>
<feature type="region of interest" description="Disordered" evidence="6">
    <location>
        <begin position="275"/>
        <end position="301"/>
    </location>
</feature>
<comment type="subcellular location">
    <subcellularLocation>
        <location evidence="1">Nucleus</location>
    </subcellularLocation>
</comment>
<dbReference type="PANTHER" id="PTHR13316:SF0">
    <property type="entry name" value="ZINC FINGER CCHC DOMAIN-CONTAINING PROTEIN 8"/>
    <property type="match status" value="1"/>
</dbReference>
<evidence type="ECO:0000256" key="1">
    <source>
        <dbReference type="ARBA" id="ARBA00004123"/>
    </source>
</evidence>
<feature type="region of interest" description="Disordered" evidence="6">
    <location>
        <begin position="331"/>
        <end position="354"/>
    </location>
</feature>
<evidence type="ECO:0000256" key="6">
    <source>
        <dbReference type="SAM" id="MobiDB-lite"/>
    </source>
</evidence>
<dbReference type="Proteomes" id="UP001151699">
    <property type="component" value="Chromosome B"/>
</dbReference>
<organism evidence="8 9">
    <name type="scientific">Pseudolycoriella hygida</name>
    <dbReference type="NCBI Taxonomy" id="35572"/>
    <lineage>
        <taxon>Eukaryota</taxon>
        <taxon>Metazoa</taxon>
        <taxon>Ecdysozoa</taxon>
        <taxon>Arthropoda</taxon>
        <taxon>Hexapoda</taxon>
        <taxon>Insecta</taxon>
        <taxon>Pterygota</taxon>
        <taxon>Neoptera</taxon>
        <taxon>Endopterygota</taxon>
        <taxon>Diptera</taxon>
        <taxon>Nematocera</taxon>
        <taxon>Sciaroidea</taxon>
        <taxon>Sciaridae</taxon>
        <taxon>Pseudolycoriella</taxon>
    </lineage>
</organism>
<dbReference type="GO" id="GO:0008270">
    <property type="term" value="F:zinc ion binding"/>
    <property type="evidence" value="ECO:0007669"/>
    <property type="project" value="UniProtKB-KW"/>
</dbReference>
<dbReference type="SMART" id="SM00581">
    <property type="entry name" value="PSP"/>
    <property type="match status" value="1"/>
</dbReference>
<feature type="region of interest" description="Disordered" evidence="6">
    <location>
        <begin position="441"/>
        <end position="460"/>
    </location>
</feature>
<evidence type="ECO:0000313" key="9">
    <source>
        <dbReference type="Proteomes" id="UP001151699"/>
    </source>
</evidence>
<dbReference type="Pfam" id="PF04046">
    <property type="entry name" value="PSP"/>
    <property type="match status" value="1"/>
</dbReference>
<reference evidence="8" key="1">
    <citation type="submission" date="2022-07" db="EMBL/GenBank/DDBJ databases">
        <authorList>
            <person name="Trinca V."/>
            <person name="Uliana J.V.C."/>
            <person name="Torres T.T."/>
            <person name="Ward R.J."/>
            <person name="Monesi N."/>
        </authorList>
    </citation>
    <scope>NUCLEOTIDE SEQUENCE</scope>
    <source>
        <strain evidence="8">HSMRA1968</strain>
        <tissue evidence="8">Whole embryos</tissue>
    </source>
</reference>
<keyword evidence="2" id="KW-0479">Metal-binding</keyword>
<comment type="caution">
    <text evidence="8">The sequence shown here is derived from an EMBL/GenBank/DDBJ whole genome shotgun (WGS) entry which is preliminary data.</text>
</comment>
<dbReference type="InterPro" id="IPR052115">
    <property type="entry name" value="NEXT_complex_subunit_ZCCHC8"/>
</dbReference>
<accession>A0A9Q0S2P1</accession>
<dbReference type="InterPro" id="IPR006568">
    <property type="entry name" value="PSP_pro-rich"/>
</dbReference>
<dbReference type="GO" id="GO:0003723">
    <property type="term" value="F:RNA binding"/>
    <property type="evidence" value="ECO:0007669"/>
    <property type="project" value="TreeGrafter"/>
</dbReference>
<keyword evidence="3" id="KW-0863">Zinc-finger</keyword>
<gene>
    <name evidence="8" type="ORF">Bhyg_07322</name>
</gene>
<dbReference type="PANTHER" id="PTHR13316">
    <property type="entry name" value="ZINC FINGER, CCHC DOMAIN CONTAINING 8"/>
    <property type="match status" value="1"/>
</dbReference>
<dbReference type="OrthoDB" id="8026949at2759"/>
<evidence type="ECO:0000256" key="5">
    <source>
        <dbReference type="ARBA" id="ARBA00023242"/>
    </source>
</evidence>
<feature type="domain" description="PSP proline-rich" evidence="7">
    <location>
        <begin position="193"/>
        <end position="245"/>
    </location>
</feature>
<evidence type="ECO:0000256" key="2">
    <source>
        <dbReference type="ARBA" id="ARBA00022723"/>
    </source>
</evidence>
<evidence type="ECO:0000256" key="4">
    <source>
        <dbReference type="ARBA" id="ARBA00022833"/>
    </source>
</evidence>
<dbReference type="AlphaFoldDB" id="A0A9Q0S2P1"/>
<proteinExistence type="predicted"/>
<feature type="compositionally biased region" description="Acidic residues" evidence="6">
    <location>
        <begin position="331"/>
        <end position="343"/>
    </location>
</feature>
<keyword evidence="4" id="KW-0862">Zinc</keyword>
<keyword evidence="5" id="KW-0539">Nucleus</keyword>
<keyword evidence="9" id="KW-1185">Reference proteome</keyword>